<evidence type="ECO:0000313" key="2">
    <source>
        <dbReference type="EMBL" id="VDN60103.1"/>
    </source>
</evidence>
<dbReference type="WBParaSite" id="DME_0000749101-mRNA-1">
    <property type="protein sequence ID" value="DME_0000749101-mRNA-1"/>
    <property type="gene ID" value="DME_0000749101"/>
</dbReference>
<name>A0A0N4UIQ0_DRAME</name>
<dbReference type="EMBL" id="UYYG01001201">
    <property type="protein sequence ID" value="VDN60103.1"/>
    <property type="molecule type" value="Genomic_DNA"/>
</dbReference>
<keyword evidence="1" id="KW-0732">Signal</keyword>
<gene>
    <name evidence="2" type="ORF">DME_LOCUS10076</name>
</gene>
<evidence type="ECO:0000313" key="5">
    <source>
        <dbReference type="WBParaSite" id="DME_0000749101-mRNA-1"/>
    </source>
</evidence>
<feature type="signal peptide" evidence="1">
    <location>
        <begin position="1"/>
        <end position="18"/>
    </location>
</feature>
<dbReference type="Proteomes" id="UP000274756">
    <property type="component" value="Unassembled WGS sequence"/>
</dbReference>
<protein>
    <submittedName>
        <fullName evidence="5">Secreted protein</fullName>
    </submittedName>
</protein>
<evidence type="ECO:0000313" key="4">
    <source>
        <dbReference type="Proteomes" id="UP000274756"/>
    </source>
</evidence>
<evidence type="ECO:0000256" key="1">
    <source>
        <dbReference type="SAM" id="SignalP"/>
    </source>
</evidence>
<sequence length="112" mass="12549">MLAFILALFFLQLCSTNAEAEAETQIKDDLGETEVKSETAVKDDTSEIQIKSDTDENQGFLNVSQSVHINLYSLSKSSNSECCGIASYITRLIIHHLPELCFHQEPIKIEEK</sequence>
<keyword evidence="4" id="KW-1185">Reference proteome</keyword>
<proteinExistence type="predicted"/>
<dbReference type="AlphaFoldDB" id="A0A0N4UIQ0"/>
<reference evidence="2 4" key="2">
    <citation type="submission" date="2018-11" db="EMBL/GenBank/DDBJ databases">
        <authorList>
            <consortium name="Pathogen Informatics"/>
        </authorList>
    </citation>
    <scope>NUCLEOTIDE SEQUENCE [LARGE SCALE GENOMIC DNA]</scope>
</reference>
<reference evidence="5" key="1">
    <citation type="submission" date="2017-02" db="UniProtKB">
        <authorList>
            <consortium name="WormBaseParasite"/>
        </authorList>
    </citation>
    <scope>IDENTIFICATION</scope>
</reference>
<accession>A0A0N4UIQ0</accession>
<evidence type="ECO:0000313" key="3">
    <source>
        <dbReference type="Proteomes" id="UP000038040"/>
    </source>
</evidence>
<feature type="chain" id="PRO_5041080922" evidence="1">
    <location>
        <begin position="19"/>
        <end position="112"/>
    </location>
</feature>
<organism evidence="3 5">
    <name type="scientific">Dracunculus medinensis</name>
    <name type="common">Guinea worm</name>
    <dbReference type="NCBI Taxonomy" id="318479"/>
    <lineage>
        <taxon>Eukaryota</taxon>
        <taxon>Metazoa</taxon>
        <taxon>Ecdysozoa</taxon>
        <taxon>Nematoda</taxon>
        <taxon>Chromadorea</taxon>
        <taxon>Rhabditida</taxon>
        <taxon>Spirurina</taxon>
        <taxon>Dracunculoidea</taxon>
        <taxon>Dracunculidae</taxon>
        <taxon>Dracunculus</taxon>
    </lineage>
</organism>
<dbReference type="Proteomes" id="UP000038040">
    <property type="component" value="Unplaced"/>
</dbReference>